<gene>
    <name evidence="1" type="ORF">GCM10007320_65210</name>
</gene>
<proteinExistence type="predicted"/>
<evidence type="ECO:0000313" key="1">
    <source>
        <dbReference type="EMBL" id="GHD04385.1"/>
    </source>
</evidence>
<dbReference type="Gene3D" id="3.10.450.50">
    <property type="match status" value="1"/>
</dbReference>
<evidence type="ECO:0000313" key="2">
    <source>
        <dbReference type="Proteomes" id="UP000626210"/>
    </source>
</evidence>
<reference evidence="2" key="1">
    <citation type="journal article" date="2019" name="Int. J. Syst. Evol. Microbiol.">
        <title>The Global Catalogue of Microorganisms (GCM) 10K type strain sequencing project: providing services to taxonomists for standard genome sequencing and annotation.</title>
        <authorList>
            <consortium name="The Broad Institute Genomics Platform"/>
            <consortium name="The Broad Institute Genome Sequencing Center for Infectious Disease"/>
            <person name="Wu L."/>
            <person name="Ma J."/>
        </authorList>
    </citation>
    <scope>NUCLEOTIDE SEQUENCE [LARGE SCALE GENOMIC DNA]</scope>
    <source>
        <strain evidence="2">KCTC 23314</strain>
    </source>
</reference>
<evidence type="ECO:0008006" key="3">
    <source>
        <dbReference type="Google" id="ProtNLM"/>
    </source>
</evidence>
<accession>A0ABQ3GFD8</accession>
<dbReference type="EMBL" id="BMYK01000050">
    <property type="protein sequence ID" value="GHD04385.1"/>
    <property type="molecule type" value="Genomic_DNA"/>
</dbReference>
<sequence length="124" mass="13395">MADNESEDFRRFLQTRRAEVAQAYVQGDAEPLRGMATAHDPASFLGPGGTVLQGAMRVSEAHGEGAKSFGTGGSTRLEVLHHCASEGLAFWTGYQHATVVLHGKPAPVAMQLRITEVFRREDGE</sequence>
<dbReference type="InterPro" id="IPR032710">
    <property type="entry name" value="NTF2-like_dom_sf"/>
</dbReference>
<organism evidence="1 2">
    <name type="scientific">Pseudorhodoferax aquiterrae</name>
    <dbReference type="NCBI Taxonomy" id="747304"/>
    <lineage>
        <taxon>Bacteria</taxon>
        <taxon>Pseudomonadati</taxon>
        <taxon>Pseudomonadota</taxon>
        <taxon>Betaproteobacteria</taxon>
        <taxon>Burkholderiales</taxon>
        <taxon>Comamonadaceae</taxon>
    </lineage>
</organism>
<keyword evidence="2" id="KW-1185">Reference proteome</keyword>
<protein>
    <recommendedName>
        <fullName evidence="3">SnoaL-like protein</fullName>
    </recommendedName>
</protein>
<dbReference type="Proteomes" id="UP000626210">
    <property type="component" value="Unassembled WGS sequence"/>
</dbReference>
<name>A0ABQ3GFD8_9BURK</name>
<dbReference type="SUPFAM" id="SSF54427">
    <property type="entry name" value="NTF2-like"/>
    <property type="match status" value="1"/>
</dbReference>
<dbReference type="RefSeq" id="WP_189691028.1">
    <property type="nucleotide sequence ID" value="NZ_BMYK01000050.1"/>
</dbReference>
<comment type="caution">
    <text evidence="1">The sequence shown here is derived from an EMBL/GenBank/DDBJ whole genome shotgun (WGS) entry which is preliminary data.</text>
</comment>